<dbReference type="GO" id="GO:0016787">
    <property type="term" value="F:hydrolase activity"/>
    <property type="evidence" value="ECO:0007669"/>
    <property type="project" value="UniProtKB-KW"/>
</dbReference>
<comment type="caution">
    <text evidence="6">The sequence shown here is derived from an EMBL/GenBank/DDBJ whole genome shotgun (WGS) entry which is preliminary data.</text>
</comment>
<evidence type="ECO:0000256" key="2">
    <source>
        <dbReference type="ARBA" id="ARBA00022723"/>
    </source>
</evidence>
<evidence type="ECO:0000256" key="1">
    <source>
        <dbReference type="ARBA" id="ARBA00022490"/>
    </source>
</evidence>
<reference evidence="6 7" key="1">
    <citation type="submission" date="2018-07" db="EMBL/GenBank/DDBJ databases">
        <title>Genomic Encyclopedia of Archaeal and Bacterial Type Strains, Phase II (KMG-II): from individual species to whole genera.</title>
        <authorList>
            <person name="Goeker M."/>
        </authorList>
    </citation>
    <scope>NUCLEOTIDE SEQUENCE [LARGE SCALE GENOMIC DNA]</scope>
    <source>
        <strain evidence="6 7">DSM 25795</strain>
    </source>
</reference>
<evidence type="ECO:0000256" key="4">
    <source>
        <dbReference type="ARBA" id="ARBA00022833"/>
    </source>
</evidence>
<keyword evidence="1" id="KW-0963">Cytoplasm</keyword>
<dbReference type="GO" id="GO:0046872">
    <property type="term" value="F:metal ion binding"/>
    <property type="evidence" value="ECO:0007669"/>
    <property type="project" value="UniProtKB-KW"/>
</dbReference>
<proteinExistence type="inferred from homology"/>
<evidence type="ECO:0000313" key="6">
    <source>
        <dbReference type="EMBL" id="RED24482.1"/>
    </source>
</evidence>
<evidence type="ECO:0000256" key="3">
    <source>
        <dbReference type="ARBA" id="ARBA00022801"/>
    </source>
</evidence>
<feature type="domain" description="DinB-like" evidence="5">
    <location>
        <begin position="48"/>
        <end position="171"/>
    </location>
</feature>
<dbReference type="RefSeq" id="WP_115887372.1">
    <property type="nucleotide sequence ID" value="NZ_QRDQ01000008.1"/>
</dbReference>
<dbReference type="Gene3D" id="1.20.120.450">
    <property type="entry name" value="dinb family like domain"/>
    <property type="match status" value="1"/>
</dbReference>
<dbReference type="SUPFAM" id="SSF109854">
    <property type="entry name" value="DinB/YfiT-like putative metalloenzymes"/>
    <property type="match status" value="1"/>
</dbReference>
<name>A0A3D9FWK4_9FLAO</name>
<dbReference type="Proteomes" id="UP000257004">
    <property type="component" value="Unassembled WGS sequence"/>
</dbReference>
<keyword evidence="7" id="KW-1185">Reference proteome</keyword>
<evidence type="ECO:0000259" key="5">
    <source>
        <dbReference type="Pfam" id="PF12867"/>
    </source>
</evidence>
<dbReference type="Pfam" id="PF12867">
    <property type="entry name" value="DinB_2"/>
    <property type="match status" value="1"/>
</dbReference>
<dbReference type="InterPro" id="IPR024775">
    <property type="entry name" value="DinB-like"/>
</dbReference>
<sequence>MKDLDLEKLKYPIGKFEVPIAYTSEYITSKIQEIATFPEKLKNETIHLTNEQLDTPYRPDGWTVRQLIHHCAESHMNFYIRLKWTLTEDNPIIKPYDEKLWSGLNDNLTMPIIPSLNLLEALHFRLCYILKNLSEDDLEKSFIHPENNSELQLKRIIGMYAWHSNHHLAHITSLKKFKNWK</sequence>
<dbReference type="NCBIfam" id="NF009807">
    <property type="entry name" value="PRK13291.1"/>
    <property type="match status" value="1"/>
</dbReference>
<gene>
    <name evidence="6" type="ORF">BD847_1210</name>
</gene>
<accession>A0A3D9FWK4</accession>
<keyword evidence="3" id="KW-0378">Hydrolase</keyword>
<evidence type="ECO:0000313" key="7">
    <source>
        <dbReference type="Proteomes" id="UP000257004"/>
    </source>
</evidence>
<organism evidence="6 7">
    <name type="scientific">Flavobacterium cutihirudinis</name>
    <dbReference type="NCBI Taxonomy" id="1265740"/>
    <lineage>
        <taxon>Bacteria</taxon>
        <taxon>Pseudomonadati</taxon>
        <taxon>Bacteroidota</taxon>
        <taxon>Flavobacteriia</taxon>
        <taxon>Flavobacteriales</taxon>
        <taxon>Flavobacteriaceae</taxon>
        <taxon>Flavobacterium</taxon>
    </lineage>
</organism>
<dbReference type="InterPro" id="IPR023774">
    <property type="entry name" value="Put_metal_dep_hydrolase_YfiT"/>
</dbReference>
<dbReference type="OrthoDB" id="9796039at2"/>
<keyword evidence="4" id="KW-0862">Zinc</keyword>
<dbReference type="EMBL" id="QRDQ01000008">
    <property type="protein sequence ID" value="RED24482.1"/>
    <property type="molecule type" value="Genomic_DNA"/>
</dbReference>
<keyword evidence="2" id="KW-0479">Metal-binding</keyword>
<dbReference type="HAMAP" id="MF_01256">
    <property type="entry name" value="YfiT_hydrol"/>
    <property type="match status" value="1"/>
</dbReference>
<dbReference type="AlphaFoldDB" id="A0A3D9FWK4"/>
<dbReference type="InterPro" id="IPR034660">
    <property type="entry name" value="DinB/YfiT-like"/>
</dbReference>
<protein>
    <submittedName>
        <fullName evidence="6">DinB family protein</fullName>
    </submittedName>
</protein>